<feature type="domain" description="Protein kinase" evidence="1">
    <location>
        <begin position="15"/>
        <end position="320"/>
    </location>
</feature>
<dbReference type="InterPro" id="IPR011009">
    <property type="entry name" value="Kinase-like_dom_sf"/>
</dbReference>
<organism evidence="2">
    <name type="scientific">Mytilinidion resinicola</name>
    <dbReference type="NCBI Taxonomy" id="574789"/>
    <lineage>
        <taxon>Eukaryota</taxon>
        <taxon>Fungi</taxon>
        <taxon>Dikarya</taxon>
        <taxon>Ascomycota</taxon>
        <taxon>Pezizomycotina</taxon>
        <taxon>Dothideomycetes</taxon>
        <taxon>Pleosporomycetidae</taxon>
        <taxon>Mytilinidiales</taxon>
        <taxon>Mytilinidiaceae</taxon>
        <taxon>Mytilinidion</taxon>
    </lineage>
</organism>
<dbReference type="GeneID" id="54467570"/>
<dbReference type="OrthoDB" id="3795368at2759"/>
<name>A0A6A6YE52_9PEZI</name>
<dbReference type="Pfam" id="PF00069">
    <property type="entry name" value="Pkinase"/>
    <property type="match status" value="1"/>
</dbReference>
<dbReference type="Proteomes" id="UP000504636">
    <property type="component" value="Unplaced"/>
</dbReference>
<proteinExistence type="predicted"/>
<dbReference type="SUPFAM" id="SSF56112">
    <property type="entry name" value="Protein kinase-like (PK-like)"/>
    <property type="match status" value="1"/>
</dbReference>
<evidence type="ECO:0000313" key="3">
    <source>
        <dbReference type="Proteomes" id="UP000504636"/>
    </source>
</evidence>
<dbReference type="PROSITE" id="PS50011">
    <property type="entry name" value="PROTEIN_KINASE_DOM"/>
    <property type="match status" value="1"/>
</dbReference>
<dbReference type="SMART" id="SM00220">
    <property type="entry name" value="S_TKc"/>
    <property type="match status" value="1"/>
</dbReference>
<protein>
    <recommendedName>
        <fullName evidence="1">Protein kinase domain-containing protein</fullName>
    </recommendedName>
</protein>
<reference evidence="4" key="3">
    <citation type="submission" date="2025-04" db="UniProtKB">
        <authorList>
            <consortium name="RefSeq"/>
        </authorList>
    </citation>
    <scope>IDENTIFICATION</scope>
    <source>
        <strain evidence="4">CBS 304.34</strain>
    </source>
</reference>
<dbReference type="EMBL" id="MU003708">
    <property type="protein sequence ID" value="KAF2806127.1"/>
    <property type="molecule type" value="Genomic_DNA"/>
</dbReference>
<evidence type="ECO:0000313" key="4">
    <source>
        <dbReference type="RefSeq" id="XP_033573091.1"/>
    </source>
</evidence>
<gene>
    <name evidence="2 4" type="ORF">BDZ99DRAFT_539640</name>
</gene>
<dbReference type="GO" id="GO:0005524">
    <property type="term" value="F:ATP binding"/>
    <property type="evidence" value="ECO:0007669"/>
    <property type="project" value="InterPro"/>
</dbReference>
<reference evidence="4" key="2">
    <citation type="submission" date="2020-04" db="EMBL/GenBank/DDBJ databases">
        <authorList>
            <consortium name="NCBI Genome Project"/>
        </authorList>
    </citation>
    <scope>NUCLEOTIDE SEQUENCE</scope>
    <source>
        <strain evidence="4">CBS 304.34</strain>
    </source>
</reference>
<evidence type="ECO:0000313" key="2">
    <source>
        <dbReference type="EMBL" id="KAF2806127.1"/>
    </source>
</evidence>
<dbReference type="AlphaFoldDB" id="A0A6A6YE52"/>
<dbReference type="Gene3D" id="1.10.510.10">
    <property type="entry name" value="Transferase(Phosphotransferase) domain 1"/>
    <property type="match status" value="1"/>
</dbReference>
<accession>A0A6A6YE52</accession>
<dbReference type="InterPro" id="IPR000719">
    <property type="entry name" value="Prot_kinase_dom"/>
</dbReference>
<dbReference type="RefSeq" id="XP_033573091.1">
    <property type="nucleotide sequence ID" value="XM_033726677.1"/>
</dbReference>
<sequence length="320" mass="36299">MTGYELPEVPCPENYLPIHMAGEGTNGYAYFCIPKRSITSPTNQSDLKKLRSKICVVKVATSRRFRKRDAVKREVDSLLAVQTQGGSLSKRVVQIVDIGGINELAGPWYAMAPIYGKSLDAFMRPYLIEDKSVPQAFVWHVFFQLFEGLAYLHSPRMVHGDLCSGSVMLDSAHQDYPGFPNVVLIDFGSYEAPTGNEEELKEAVASDAWQAYDIVHRLTWRGYQEPKLDPENDLDWANFINGLKDMKRASGNLARRLQGWDTREFLKRFGDIAANRRKGTTPEILQEIQEALNLKEIHKTLDQKLRAAVEWHSLEQVVEP</sequence>
<keyword evidence="3" id="KW-1185">Reference proteome</keyword>
<dbReference type="GO" id="GO:0004672">
    <property type="term" value="F:protein kinase activity"/>
    <property type="evidence" value="ECO:0007669"/>
    <property type="project" value="InterPro"/>
</dbReference>
<evidence type="ECO:0000259" key="1">
    <source>
        <dbReference type="PROSITE" id="PS50011"/>
    </source>
</evidence>
<reference evidence="2 4" key="1">
    <citation type="journal article" date="2020" name="Stud. Mycol.">
        <title>101 Dothideomycetes genomes: a test case for predicting lifestyles and emergence of pathogens.</title>
        <authorList>
            <person name="Haridas S."/>
            <person name="Albert R."/>
            <person name="Binder M."/>
            <person name="Bloem J."/>
            <person name="Labutti K."/>
            <person name="Salamov A."/>
            <person name="Andreopoulos B."/>
            <person name="Baker S."/>
            <person name="Barry K."/>
            <person name="Bills G."/>
            <person name="Bluhm B."/>
            <person name="Cannon C."/>
            <person name="Castanera R."/>
            <person name="Culley D."/>
            <person name="Daum C."/>
            <person name="Ezra D."/>
            <person name="Gonzalez J."/>
            <person name="Henrissat B."/>
            <person name="Kuo A."/>
            <person name="Liang C."/>
            <person name="Lipzen A."/>
            <person name="Lutzoni F."/>
            <person name="Magnuson J."/>
            <person name="Mondo S."/>
            <person name="Nolan M."/>
            <person name="Ohm R."/>
            <person name="Pangilinan J."/>
            <person name="Park H.-J."/>
            <person name="Ramirez L."/>
            <person name="Alfaro M."/>
            <person name="Sun H."/>
            <person name="Tritt A."/>
            <person name="Yoshinaga Y."/>
            <person name="Zwiers L.-H."/>
            <person name="Turgeon B."/>
            <person name="Goodwin S."/>
            <person name="Spatafora J."/>
            <person name="Crous P."/>
            <person name="Grigoriev I."/>
        </authorList>
    </citation>
    <scope>NUCLEOTIDE SEQUENCE</scope>
    <source>
        <strain evidence="2 4">CBS 304.34</strain>
    </source>
</reference>